<evidence type="ECO:0008006" key="3">
    <source>
        <dbReference type="Google" id="ProtNLM"/>
    </source>
</evidence>
<reference evidence="1" key="1">
    <citation type="submission" date="2021-03" db="EMBL/GenBank/DDBJ databases">
        <title>Draft genome sequence of rust myrtle Austropuccinia psidii MF-1, a brazilian biotype.</title>
        <authorList>
            <person name="Quecine M.C."/>
            <person name="Pachon D.M.R."/>
            <person name="Bonatelli M.L."/>
            <person name="Correr F.H."/>
            <person name="Franceschini L.M."/>
            <person name="Leite T.F."/>
            <person name="Margarido G.R.A."/>
            <person name="Almeida C.A."/>
            <person name="Ferrarezi J.A."/>
            <person name="Labate C.A."/>
        </authorList>
    </citation>
    <scope>NUCLEOTIDE SEQUENCE</scope>
    <source>
        <strain evidence="1">MF-1</strain>
    </source>
</reference>
<dbReference type="Proteomes" id="UP000765509">
    <property type="component" value="Unassembled WGS sequence"/>
</dbReference>
<comment type="caution">
    <text evidence="1">The sequence shown here is derived from an EMBL/GenBank/DDBJ whole genome shotgun (WGS) entry which is preliminary data.</text>
</comment>
<dbReference type="SUPFAM" id="SSF54160">
    <property type="entry name" value="Chromo domain-like"/>
    <property type="match status" value="1"/>
</dbReference>
<evidence type="ECO:0000313" key="2">
    <source>
        <dbReference type="Proteomes" id="UP000765509"/>
    </source>
</evidence>
<dbReference type="AlphaFoldDB" id="A0A9Q3CLX7"/>
<protein>
    <recommendedName>
        <fullName evidence="3">Chromo domain-containing protein</fullName>
    </recommendedName>
</protein>
<keyword evidence="2" id="KW-1185">Reference proteome</keyword>
<gene>
    <name evidence="1" type="ORF">O181_024652</name>
</gene>
<dbReference type="InterPro" id="IPR016197">
    <property type="entry name" value="Chromo-like_dom_sf"/>
</dbReference>
<sequence length="162" mass="19110">MNDAFAYEKQKWAKSHKLLYFKVGNLVLVSTLHFNNTKDTKKLKYYYLGPFIIVSLHEINSVQVELSGELQSKHTTFPFSLIKPDQPAVKDFFPLRNPTPSDLPPVEHSEDKKINKVIKQRKLKGKNQREYLVIYRNLVHEDDWLSESEIPESSKLLRRFRH</sequence>
<name>A0A9Q3CLX7_9BASI</name>
<accession>A0A9Q3CLX7</accession>
<dbReference type="EMBL" id="AVOT02007921">
    <property type="protein sequence ID" value="MBW0484937.1"/>
    <property type="molecule type" value="Genomic_DNA"/>
</dbReference>
<proteinExistence type="predicted"/>
<evidence type="ECO:0000313" key="1">
    <source>
        <dbReference type="EMBL" id="MBW0484937.1"/>
    </source>
</evidence>
<organism evidence="1 2">
    <name type="scientific">Austropuccinia psidii MF-1</name>
    <dbReference type="NCBI Taxonomy" id="1389203"/>
    <lineage>
        <taxon>Eukaryota</taxon>
        <taxon>Fungi</taxon>
        <taxon>Dikarya</taxon>
        <taxon>Basidiomycota</taxon>
        <taxon>Pucciniomycotina</taxon>
        <taxon>Pucciniomycetes</taxon>
        <taxon>Pucciniales</taxon>
        <taxon>Sphaerophragmiaceae</taxon>
        <taxon>Austropuccinia</taxon>
    </lineage>
</organism>
<dbReference type="OrthoDB" id="3268967at2759"/>